<keyword evidence="8" id="KW-0131">Cell cycle</keyword>
<dbReference type="GO" id="GO:0051301">
    <property type="term" value="P:cell division"/>
    <property type="evidence" value="ECO:0007669"/>
    <property type="project" value="UniProtKB-KW"/>
</dbReference>
<evidence type="ECO:0000313" key="13">
    <source>
        <dbReference type="Proteomes" id="UP001179952"/>
    </source>
</evidence>
<keyword evidence="1" id="KW-1003">Cell membrane</keyword>
<dbReference type="AlphaFoldDB" id="A0AAV9AZP3"/>
<evidence type="ECO:0000259" key="10">
    <source>
        <dbReference type="Pfam" id="PF03033"/>
    </source>
</evidence>
<dbReference type="PANTHER" id="PTHR21015:SF22">
    <property type="entry name" value="GLYCOSYLTRANSFERASE"/>
    <property type="match status" value="1"/>
</dbReference>
<evidence type="ECO:0000256" key="7">
    <source>
        <dbReference type="ARBA" id="ARBA00023136"/>
    </source>
</evidence>
<keyword evidence="3" id="KW-0328">Glycosyltransferase</keyword>
<name>A0AAV9AZP3_ACOGR</name>
<keyword evidence="4" id="KW-0808">Transferase</keyword>
<dbReference type="GO" id="GO:0005975">
    <property type="term" value="P:carbohydrate metabolic process"/>
    <property type="evidence" value="ECO:0007669"/>
    <property type="project" value="InterPro"/>
</dbReference>
<dbReference type="EMBL" id="JAUJYN010000006">
    <property type="protein sequence ID" value="KAK1269257.1"/>
    <property type="molecule type" value="Genomic_DNA"/>
</dbReference>
<dbReference type="GO" id="GO:0008360">
    <property type="term" value="P:regulation of cell shape"/>
    <property type="evidence" value="ECO:0007669"/>
    <property type="project" value="UniProtKB-KW"/>
</dbReference>
<evidence type="ECO:0000256" key="6">
    <source>
        <dbReference type="ARBA" id="ARBA00022984"/>
    </source>
</evidence>
<gene>
    <name evidence="12" type="ORF">QJS04_geneDACA018479</name>
</gene>
<dbReference type="InterPro" id="IPR004276">
    <property type="entry name" value="GlycoTrans_28_N"/>
</dbReference>
<keyword evidence="9" id="KW-0961">Cell wall biogenesis/degradation</keyword>
<evidence type="ECO:0000313" key="12">
    <source>
        <dbReference type="EMBL" id="KAK1269257.1"/>
    </source>
</evidence>
<evidence type="ECO:0000256" key="3">
    <source>
        <dbReference type="ARBA" id="ARBA00022676"/>
    </source>
</evidence>
<evidence type="ECO:0000256" key="4">
    <source>
        <dbReference type="ARBA" id="ARBA00022679"/>
    </source>
</evidence>
<comment type="caution">
    <text evidence="12">The sequence shown here is derived from an EMBL/GenBank/DDBJ whole genome shotgun (WGS) entry which is preliminary data.</text>
</comment>
<reference evidence="12" key="2">
    <citation type="submission" date="2023-06" db="EMBL/GenBank/DDBJ databases">
        <authorList>
            <person name="Ma L."/>
            <person name="Liu K.-W."/>
            <person name="Li Z."/>
            <person name="Hsiao Y.-Y."/>
            <person name="Qi Y."/>
            <person name="Fu T."/>
            <person name="Tang G."/>
            <person name="Zhang D."/>
            <person name="Sun W.-H."/>
            <person name="Liu D.-K."/>
            <person name="Li Y."/>
            <person name="Chen G.-Z."/>
            <person name="Liu X.-D."/>
            <person name="Liao X.-Y."/>
            <person name="Jiang Y.-T."/>
            <person name="Yu X."/>
            <person name="Hao Y."/>
            <person name="Huang J."/>
            <person name="Zhao X.-W."/>
            <person name="Ke S."/>
            <person name="Chen Y.-Y."/>
            <person name="Wu W.-L."/>
            <person name="Hsu J.-L."/>
            <person name="Lin Y.-F."/>
            <person name="Huang M.-D."/>
            <person name="Li C.-Y."/>
            <person name="Huang L."/>
            <person name="Wang Z.-W."/>
            <person name="Zhao X."/>
            <person name="Zhong W.-Y."/>
            <person name="Peng D.-H."/>
            <person name="Ahmad S."/>
            <person name="Lan S."/>
            <person name="Zhang J.-S."/>
            <person name="Tsai W.-C."/>
            <person name="Van De Peer Y."/>
            <person name="Liu Z.-J."/>
        </authorList>
    </citation>
    <scope>NUCLEOTIDE SEQUENCE</scope>
    <source>
        <strain evidence="12">SCP</strain>
        <tissue evidence="12">Leaves</tissue>
    </source>
</reference>
<keyword evidence="13" id="KW-1185">Reference proteome</keyword>
<dbReference type="GO" id="GO:0071555">
    <property type="term" value="P:cell wall organization"/>
    <property type="evidence" value="ECO:0007669"/>
    <property type="project" value="UniProtKB-KW"/>
</dbReference>
<feature type="domain" description="Glycosyltransferase family 28 N-terminal" evidence="10">
    <location>
        <begin position="56"/>
        <end position="189"/>
    </location>
</feature>
<dbReference type="Gene3D" id="3.40.50.2000">
    <property type="entry name" value="Glycogen Phosphorylase B"/>
    <property type="match status" value="2"/>
</dbReference>
<evidence type="ECO:0000256" key="5">
    <source>
        <dbReference type="ARBA" id="ARBA00022960"/>
    </source>
</evidence>
<dbReference type="GO" id="GO:0050511">
    <property type="term" value="F:undecaprenyldiphospho-muramoylpentapeptide beta-N-acetylglucosaminyltransferase activity"/>
    <property type="evidence" value="ECO:0007669"/>
    <property type="project" value="InterPro"/>
</dbReference>
<evidence type="ECO:0008006" key="14">
    <source>
        <dbReference type="Google" id="ProtNLM"/>
    </source>
</evidence>
<dbReference type="SUPFAM" id="SSF53756">
    <property type="entry name" value="UDP-Glycosyltransferase/glycogen phosphorylase"/>
    <property type="match status" value="1"/>
</dbReference>
<dbReference type="Proteomes" id="UP001179952">
    <property type="component" value="Unassembled WGS sequence"/>
</dbReference>
<reference evidence="12" key="1">
    <citation type="journal article" date="2023" name="Nat. Commun.">
        <title>Diploid and tetraploid genomes of Acorus and the evolution of monocots.</title>
        <authorList>
            <person name="Ma L."/>
            <person name="Liu K.W."/>
            <person name="Li Z."/>
            <person name="Hsiao Y.Y."/>
            <person name="Qi Y."/>
            <person name="Fu T."/>
            <person name="Tang G.D."/>
            <person name="Zhang D."/>
            <person name="Sun W.H."/>
            <person name="Liu D.K."/>
            <person name="Li Y."/>
            <person name="Chen G.Z."/>
            <person name="Liu X.D."/>
            <person name="Liao X.Y."/>
            <person name="Jiang Y.T."/>
            <person name="Yu X."/>
            <person name="Hao Y."/>
            <person name="Huang J."/>
            <person name="Zhao X.W."/>
            <person name="Ke S."/>
            <person name="Chen Y.Y."/>
            <person name="Wu W.L."/>
            <person name="Hsu J.L."/>
            <person name="Lin Y.F."/>
            <person name="Huang M.D."/>
            <person name="Li C.Y."/>
            <person name="Huang L."/>
            <person name="Wang Z.W."/>
            <person name="Zhao X."/>
            <person name="Zhong W.Y."/>
            <person name="Peng D.H."/>
            <person name="Ahmad S."/>
            <person name="Lan S."/>
            <person name="Zhang J.S."/>
            <person name="Tsai W.C."/>
            <person name="Van de Peer Y."/>
            <person name="Liu Z.J."/>
        </authorList>
    </citation>
    <scope>NUCLEOTIDE SEQUENCE</scope>
    <source>
        <strain evidence="12">SCP</strain>
    </source>
</reference>
<dbReference type="Pfam" id="PF03033">
    <property type="entry name" value="Glyco_transf_28"/>
    <property type="match status" value="1"/>
</dbReference>
<protein>
    <recommendedName>
        <fullName evidence="14">Undecaprenyldiphospho-muramoylpentapeptide beta-N-acetylglucosaminyltransferase</fullName>
    </recommendedName>
</protein>
<evidence type="ECO:0000256" key="8">
    <source>
        <dbReference type="ARBA" id="ARBA00023306"/>
    </source>
</evidence>
<dbReference type="HAMAP" id="MF_00033">
    <property type="entry name" value="MurG"/>
    <property type="match status" value="1"/>
</dbReference>
<dbReference type="InterPro" id="IPR006009">
    <property type="entry name" value="GlcNAc_MurG"/>
</dbReference>
<dbReference type="CDD" id="cd03785">
    <property type="entry name" value="GT28_MurG"/>
    <property type="match status" value="1"/>
</dbReference>
<evidence type="ECO:0000256" key="1">
    <source>
        <dbReference type="ARBA" id="ARBA00022475"/>
    </source>
</evidence>
<keyword evidence="2" id="KW-0132">Cell division</keyword>
<evidence type="ECO:0000259" key="11">
    <source>
        <dbReference type="Pfam" id="PF04101"/>
    </source>
</evidence>
<keyword evidence="5" id="KW-0133">Cell shape</keyword>
<feature type="domain" description="Glycosyl transferase family 28 C-terminal" evidence="11">
    <location>
        <begin position="240"/>
        <end position="404"/>
    </location>
</feature>
<sequence>MSTASTALPGRLRSPKFPNYPFNLTRQSRRISCRLSLNRTDENPPISSPHHDPLRIVLAAGGTGGHIYVAIAMADELRIASPSVQCVFLGTASGMESEAVPTAGHEFRPIVLSPENLLLFPFNLLRSIAVALKTLRDVGPRVVVGTGGYVSLPVCLAAAVLGVRVVIQEQNSTPGIANRVLSILASKVFVAFPSCSRFFPKEKCFVTGNPVRASLLKYTSKAVAKSHFFPGRKVGEGGKVVLVLGGSTGACAINIAMLNLYRQMLEDHKEMFLIWQTGYDGFDEMESLVKNHRRVVLTQFLHTMDLAYAAADLVVSRAGATTCTEILVTGKPSILIPAHYVVDIHQARNANIMAEIAGSKVLTEDELDSITLRSAIEEILGDERLMAEMSEKALKSALPDASAQIARHILSLALLPVTKQ</sequence>
<accession>A0AAV9AZP3</accession>
<dbReference type="Pfam" id="PF04101">
    <property type="entry name" value="Glyco_tran_28_C"/>
    <property type="match status" value="1"/>
</dbReference>
<keyword evidence="6" id="KW-0573">Peptidoglycan synthesis</keyword>
<evidence type="ECO:0000256" key="2">
    <source>
        <dbReference type="ARBA" id="ARBA00022618"/>
    </source>
</evidence>
<evidence type="ECO:0000256" key="9">
    <source>
        <dbReference type="ARBA" id="ARBA00023316"/>
    </source>
</evidence>
<organism evidence="12 13">
    <name type="scientific">Acorus gramineus</name>
    <name type="common">Dwarf sweet flag</name>
    <dbReference type="NCBI Taxonomy" id="55184"/>
    <lineage>
        <taxon>Eukaryota</taxon>
        <taxon>Viridiplantae</taxon>
        <taxon>Streptophyta</taxon>
        <taxon>Embryophyta</taxon>
        <taxon>Tracheophyta</taxon>
        <taxon>Spermatophyta</taxon>
        <taxon>Magnoliopsida</taxon>
        <taxon>Liliopsida</taxon>
        <taxon>Acoraceae</taxon>
        <taxon>Acorus</taxon>
    </lineage>
</organism>
<dbReference type="InterPro" id="IPR007235">
    <property type="entry name" value="Glyco_trans_28_C"/>
</dbReference>
<dbReference type="PANTHER" id="PTHR21015">
    <property type="entry name" value="UDP-N-ACETYLGLUCOSAMINE--N-ACETYLMURAMYL-(PENTAPEPTIDE) PYROPHOSPHORYL-UNDECAPRENOL N-ACETYLGLUCOSAMINE TRANSFERASE 1"/>
    <property type="match status" value="1"/>
</dbReference>
<proteinExistence type="inferred from homology"/>
<keyword evidence="7" id="KW-0472">Membrane</keyword>